<keyword evidence="5 9" id="KW-0999">Mitochondrion inner membrane</keyword>
<comment type="function">
    <text evidence="9">Involved in the assembly of the cytochrome c oxidase complex.</text>
</comment>
<keyword evidence="4" id="KW-0812">Transmembrane</keyword>
<dbReference type="OrthoDB" id="14603at2759"/>
<evidence type="ECO:0000256" key="7">
    <source>
        <dbReference type="ARBA" id="ARBA00023128"/>
    </source>
</evidence>
<evidence type="ECO:0000256" key="5">
    <source>
        <dbReference type="ARBA" id="ARBA00022792"/>
    </source>
</evidence>
<keyword evidence="8 9" id="KW-0472">Membrane</keyword>
<dbReference type="Proteomes" id="UP000799776">
    <property type="component" value="Unassembled WGS sequence"/>
</dbReference>
<feature type="compositionally biased region" description="Basic and acidic residues" evidence="10">
    <location>
        <begin position="157"/>
        <end position="166"/>
    </location>
</feature>
<evidence type="ECO:0000256" key="2">
    <source>
        <dbReference type="ARBA" id="ARBA00009575"/>
    </source>
</evidence>
<dbReference type="PANTHER" id="PTHR31586:SF1">
    <property type="entry name" value="CYTOCHROME C OXIDASE ASSEMBLY PROTEIN COX20, MITOCHONDRIAL"/>
    <property type="match status" value="1"/>
</dbReference>
<evidence type="ECO:0000256" key="1">
    <source>
        <dbReference type="ARBA" id="ARBA00004273"/>
    </source>
</evidence>
<feature type="compositionally biased region" description="Polar residues" evidence="10">
    <location>
        <begin position="15"/>
        <end position="24"/>
    </location>
</feature>
<comment type="similarity">
    <text evidence="2 9">Belongs to the COX20 family.</text>
</comment>
<feature type="region of interest" description="Disordered" evidence="10">
    <location>
        <begin position="157"/>
        <end position="191"/>
    </location>
</feature>
<dbReference type="GO" id="GO:0005743">
    <property type="term" value="C:mitochondrial inner membrane"/>
    <property type="evidence" value="ECO:0007669"/>
    <property type="project" value="UniProtKB-SubCell"/>
</dbReference>
<feature type="compositionally biased region" description="Basic and acidic residues" evidence="10">
    <location>
        <begin position="175"/>
        <end position="191"/>
    </location>
</feature>
<evidence type="ECO:0000256" key="3">
    <source>
        <dbReference type="ARBA" id="ARBA00017689"/>
    </source>
</evidence>
<keyword evidence="12" id="KW-1185">Reference proteome</keyword>
<reference evidence="11" key="1">
    <citation type="journal article" date="2020" name="Stud. Mycol.">
        <title>101 Dothideomycetes genomes: a test case for predicting lifestyles and emergence of pathogens.</title>
        <authorList>
            <person name="Haridas S."/>
            <person name="Albert R."/>
            <person name="Binder M."/>
            <person name="Bloem J."/>
            <person name="Labutti K."/>
            <person name="Salamov A."/>
            <person name="Andreopoulos B."/>
            <person name="Baker S."/>
            <person name="Barry K."/>
            <person name="Bills G."/>
            <person name="Bluhm B."/>
            <person name="Cannon C."/>
            <person name="Castanera R."/>
            <person name="Culley D."/>
            <person name="Daum C."/>
            <person name="Ezra D."/>
            <person name="Gonzalez J."/>
            <person name="Henrissat B."/>
            <person name="Kuo A."/>
            <person name="Liang C."/>
            <person name="Lipzen A."/>
            <person name="Lutzoni F."/>
            <person name="Magnuson J."/>
            <person name="Mondo S."/>
            <person name="Nolan M."/>
            <person name="Ohm R."/>
            <person name="Pangilinan J."/>
            <person name="Park H.-J."/>
            <person name="Ramirez L."/>
            <person name="Alfaro M."/>
            <person name="Sun H."/>
            <person name="Tritt A."/>
            <person name="Yoshinaga Y."/>
            <person name="Zwiers L.-H."/>
            <person name="Turgeon B."/>
            <person name="Goodwin S."/>
            <person name="Spatafora J."/>
            <person name="Crous P."/>
            <person name="Grigoriev I."/>
        </authorList>
    </citation>
    <scope>NUCLEOTIDE SEQUENCE</scope>
    <source>
        <strain evidence="11">CBS 121410</strain>
    </source>
</reference>
<sequence>MADDTRESAPAQLPASATNSQNAPPYQGKIYEGFSSAGIQSKTAENPNVMPGGTQHTAGGDKMKPVAIGDGIATIQPKDFMEIHKYPCVREALMTGIGTGAGTGGLLYVLGKPIPKACNWGVTMFCFSAAGTYEFLKRKLALEKEGMGRAVEIMDRKREEKRKQKEAMIAARRKAKEEADRLEEQRMKEEEARKRSWWKIW</sequence>
<evidence type="ECO:0000256" key="9">
    <source>
        <dbReference type="PIRNR" id="PIRNR007871"/>
    </source>
</evidence>
<name>A0A9P4LU81_9PEZI</name>
<protein>
    <recommendedName>
        <fullName evidence="3 9">Cytochrome c oxidase assembly protein COX20, mitochondrial</fullName>
    </recommendedName>
</protein>
<evidence type="ECO:0000313" key="11">
    <source>
        <dbReference type="EMBL" id="KAF2086250.1"/>
    </source>
</evidence>
<keyword evidence="6" id="KW-1133">Transmembrane helix</keyword>
<keyword evidence="7 9" id="KW-0496">Mitochondrion</keyword>
<evidence type="ECO:0000256" key="6">
    <source>
        <dbReference type="ARBA" id="ARBA00022989"/>
    </source>
</evidence>
<evidence type="ECO:0000256" key="8">
    <source>
        <dbReference type="ARBA" id="ARBA00023136"/>
    </source>
</evidence>
<feature type="region of interest" description="Disordered" evidence="10">
    <location>
        <begin position="1"/>
        <end position="27"/>
    </location>
</feature>
<dbReference type="InterPro" id="IPR022533">
    <property type="entry name" value="Cox20"/>
</dbReference>
<dbReference type="AlphaFoldDB" id="A0A9P4LU81"/>
<dbReference type="GO" id="GO:0033617">
    <property type="term" value="P:mitochondrial respiratory chain complex IV assembly"/>
    <property type="evidence" value="ECO:0007669"/>
    <property type="project" value="InterPro"/>
</dbReference>
<evidence type="ECO:0000256" key="10">
    <source>
        <dbReference type="SAM" id="MobiDB-lite"/>
    </source>
</evidence>
<dbReference type="Pfam" id="PF12597">
    <property type="entry name" value="Cox20"/>
    <property type="match status" value="1"/>
</dbReference>
<evidence type="ECO:0000313" key="12">
    <source>
        <dbReference type="Proteomes" id="UP000799776"/>
    </source>
</evidence>
<organism evidence="11 12">
    <name type="scientific">Saccharata proteae CBS 121410</name>
    <dbReference type="NCBI Taxonomy" id="1314787"/>
    <lineage>
        <taxon>Eukaryota</taxon>
        <taxon>Fungi</taxon>
        <taxon>Dikarya</taxon>
        <taxon>Ascomycota</taxon>
        <taxon>Pezizomycotina</taxon>
        <taxon>Dothideomycetes</taxon>
        <taxon>Dothideomycetes incertae sedis</taxon>
        <taxon>Botryosphaeriales</taxon>
        <taxon>Saccharataceae</taxon>
        <taxon>Saccharata</taxon>
    </lineage>
</organism>
<comment type="subcellular location">
    <subcellularLocation>
        <location evidence="1 9">Mitochondrion inner membrane</location>
    </subcellularLocation>
</comment>
<dbReference type="PANTHER" id="PTHR31586">
    <property type="entry name" value="CYTOCHROME C OXIDASE PROTEIN 20"/>
    <property type="match status" value="1"/>
</dbReference>
<dbReference type="EMBL" id="ML978725">
    <property type="protein sequence ID" value="KAF2086250.1"/>
    <property type="molecule type" value="Genomic_DNA"/>
</dbReference>
<gene>
    <name evidence="11" type="ORF">K490DRAFT_66798</name>
</gene>
<feature type="region of interest" description="Disordered" evidence="10">
    <location>
        <begin position="42"/>
        <end position="61"/>
    </location>
</feature>
<proteinExistence type="inferred from homology"/>
<dbReference type="PIRSF" id="PIRSF007871">
    <property type="entry name" value="Cox20"/>
    <property type="match status" value="1"/>
</dbReference>
<evidence type="ECO:0000256" key="4">
    <source>
        <dbReference type="ARBA" id="ARBA00022692"/>
    </source>
</evidence>
<comment type="caution">
    <text evidence="11">The sequence shown here is derived from an EMBL/GenBank/DDBJ whole genome shotgun (WGS) entry which is preliminary data.</text>
</comment>
<accession>A0A9P4LU81</accession>